<dbReference type="CDD" id="cd06579">
    <property type="entry name" value="TM_PBP1_transp_AraH_like"/>
    <property type="match status" value="1"/>
</dbReference>
<feature type="transmembrane region" description="Helical" evidence="6">
    <location>
        <begin position="168"/>
        <end position="189"/>
    </location>
</feature>
<dbReference type="OrthoDB" id="5422926at2"/>
<sequence>MSDVRVSAWGRLRNTYWLSTWLAAILALVATALFNAGKGGPGMGSLLTTALSFSTFTVLVSLGQMLVITSGPGNIDLSIPSVIALSGALSMSAMESSNSLIAVGILVALASGMVVGIVNFLLIRLLRIPPIIATMSSALIVLSCAIAYGRGMRTPPPALLAEMLVARIGAVPVFALFAMVLTLLVWLLLTRTIYGRALCAIGQNRNAARLAGVKTGFHVLLTYAISGALAGLTGCLIASYSGGNSLDQGNEYLLLTVAVVVIGGTSVAGGRASIGGIWGGALFMFLLVALLNSAGASAGLRTLLTGIIIVMVVALTEKRRTR</sequence>
<comment type="subcellular location">
    <subcellularLocation>
        <location evidence="1">Cell membrane</location>
        <topology evidence="1">Multi-pass membrane protein</topology>
    </subcellularLocation>
</comment>
<dbReference type="Proteomes" id="UP000185151">
    <property type="component" value="Unassembled WGS sequence"/>
</dbReference>
<evidence type="ECO:0000313" key="7">
    <source>
        <dbReference type="EMBL" id="SIO36642.1"/>
    </source>
</evidence>
<dbReference type="Pfam" id="PF02653">
    <property type="entry name" value="BPD_transp_2"/>
    <property type="match status" value="1"/>
</dbReference>
<keyword evidence="5 6" id="KW-0472">Membrane</keyword>
<dbReference type="GO" id="GO:0022857">
    <property type="term" value="F:transmembrane transporter activity"/>
    <property type="evidence" value="ECO:0007669"/>
    <property type="project" value="InterPro"/>
</dbReference>
<evidence type="ECO:0000256" key="5">
    <source>
        <dbReference type="ARBA" id="ARBA00023136"/>
    </source>
</evidence>
<feature type="transmembrane region" description="Helical" evidence="6">
    <location>
        <begin position="130"/>
        <end position="148"/>
    </location>
</feature>
<evidence type="ECO:0000256" key="3">
    <source>
        <dbReference type="ARBA" id="ARBA00022692"/>
    </source>
</evidence>
<feature type="transmembrane region" description="Helical" evidence="6">
    <location>
        <begin position="252"/>
        <end position="269"/>
    </location>
</feature>
<evidence type="ECO:0000256" key="2">
    <source>
        <dbReference type="ARBA" id="ARBA00022475"/>
    </source>
</evidence>
<feature type="transmembrane region" description="Helical" evidence="6">
    <location>
        <begin position="46"/>
        <end position="68"/>
    </location>
</feature>
<dbReference type="EMBL" id="FSRU01000001">
    <property type="protein sequence ID" value="SIO36642.1"/>
    <property type="molecule type" value="Genomic_DNA"/>
</dbReference>
<dbReference type="RefSeq" id="WP_074296010.1">
    <property type="nucleotide sequence ID" value="NZ_FSRU01000001.1"/>
</dbReference>
<feature type="transmembrane region" description="Helical" evidence="6">
    <location>
        <begin position="276"/>
        <end position="292"/>
    </location>
</feature>
<feature type="transmembrane region" description="Helical" evidence="6">
    <location>
        <begin position="219"/>
        <end position="240"/>
    </location>
</feature>
<dbReference type="InterPro" id="IPR001851">
    <property type="entry name" value="ABC_transp_permease"/>
</dbReference>
<reference evidence="7 8" key="1">
    <citation type="submission" date="2016-11" db="EMBL/GenBank/DDBJ databases">
        <authorList>
            <person name="Jaros S."/>
            <person name="Januszkiewicz K."/>
            <person name="Wedrychowicz H."/>
        </authorList>
    </citation>
    <scope>NUCLEOTIDE SEQUENCE [LARGE SCALE GENOMIC DNA]</scope>
    <source>
        <strain evidence="7 8">GAS95</strain>
    </source>
</reference>
<feature type="transmembrane region" description="Helical" evidence="6">
    <location>
        <begin position="298"/>
        <end position="316"/>
    </location>
</feature>
<evidence type="ECO:0000256" key="6">
    <source>
        <dbReference type="SAM" id="Phobius"/>
    </source>
</evidence>
<keyword evidence="2" id="KW-1003">Cell membrane</keyword>
<evidence type="ECO:0000313" key="8">
    <source>
        <dbReference type="Proteomes" id="UP000185151"/>
    </source>
</evidence>
<dbReference type="PANTHER" id="PTHR32196">
    <property type="entry name" value="ABC TRANSPORTER PERMEASE PROTEIN YPHD-RELATED-RELATED"/>
    <property type="match status" value="1"/>
</dbReference>
<dbReference type="GO" id="GO:0005886">
    <property type="term" value="C:plasma membrane"/>
    <property type="evidence" value="ECO:0007669"/>
    <property type="project" value="UniProtKB-SubCell"/>
</dbReference>
<organism evidence="7 8">
    <name type="scientific">Paraburkholderia phenazinium</name>
    <dbReference type="NCBI Taxonomy" id="60549"/>
    <lineage>
        <taxon>Bacteria</taxon>
        <taxon>Pseudomonadati</taxon>
        <taxon>Pseudomonadota</taxon>
        <taxon>Betaproteobacteria</taxon>
        <taxon>Burkholderiales</taxon>
        <taxon>Burkholderiaceae</taxon>
        <taxon>Paraburkholderia</taxon>
    </lineage>
</organism>
<gene>
    <name evidence="7" type="ORF">SAMN05444165_2580</name>
</gene>
<protein>
    <submittedName>
        <fullName evidence="7">Monosaccharide ABC transporter membrane protein, CUT2 family</fullName>
    </submittedName>
</protein>
<evidence type="ECO:0000256" key="4">
    <source>
        <dbReference type="ARBA" id="ARBA00022989"/>
    </source>
</evidence>
<dbReference type="AlphaFoldDB" id="A0A1N6IX96"/>
<feature type="transmembrane region" description="Helical" evidence="6">
    <location>
        <begin position="15"/>
        <end position="34"/>
    </location>
</feature>
<accession>A0A1N6IX96</accession>
<keyword evidence="8" id="KW-1185">Reference proteome</keyword>
<keyword evidence="3 6" id="KW-0812">Transmembrane</keyword>
<feature type="transmembrane region" description="Helical" evidence="6">
    <location>
        <begin position="100"/>
        <end position="123"/>
    </location>
</feature>
<proteinExistence type="predicted"/>
<evidence type="ECO:0000256" key="1">
    <source>
        <dbReference type="ARBA" id="ARBA00004651"/>
    </source>
</evidence>
<keyword evidence="4 6" id="KW-1133">Transmembrane helix</keyword>
<name>A0A1N6IX96_9BURK</name>